<reference evidence="4" key="1">
    <citation type="journal article" date="2019" name="Int. J. Syst. Evol. Microbiol.">
        <title>The Global Catalogue of Microorganisms (GCM) 10K type strain sequencing project: providing services to taxonomists for standard genome sequencing and annotation.</title>
        <authorList>
            <consortium name="The Broad Institute Genomics Platform"/>
            <consortium name="The Broad Institute Genome Sequencing Center for Infectious Disease"/>
            <person name="Wu L."/>
            <person name="Ma J."/>
        </authorList>
    </citation>
    <scope>NUCLEOTIDE SEQUENCE [LARGE SCALE GENOMIC DNA]</scope>
    <source>
        <strain evidence="4">NCAIM B.02333</strain>
    </source>
</reference>
<evidence type="ECO:0000313" key="3">
    <source>
        <dbReference type="EMBL" id="MFC3689225.1"/>
    </source>
</evidence>
<dbReference type="InterPro" id="IPR053465">
    <property type="entry name" value="Sortase_Class_E"/>
</dbReference>
<dbReference type="Gene3D" id="2.40.260.10">
    <property type="entry name" value="Sortase"/>
    <property type="match status" value="1"/>
</dbReference>
<dbReference type="InterPro" id="IPR042003">
    <property type="entry name" value="Sortase_E"/>
</dbReference>
<evidence type="ECO:0000313" key="4">
    <source>
        <dbReference type="Proteomes" id="UP001595685"/>
    </source>
</evidence>
<keyword evidence="4" id="KW-1185">Reference proteome</keyword>
<name>A0ABV7WH76_9MICO</name>
<organism evidence="3 4">
    <name type="scientific">Aquipuribacter hungaricus</name>
    <dbReference type="NCBI Taxonomy" id="545624"/>
    <lineage>
        <taxon>Bacteria</taxon>
        <taxon>Bacillati</taxon>
        <taxon>Actinomycetota</taxon>
        <taxon>Actinomycetes</taxon>
        <taxon>Micrococcales</taxon>
        <taxon>Intrasporangiaceae</taxon>
        <taxon>Aquipuribacter</taxon>
    </lineage>
</organism>
<feature type="transmembrane region" description="Helical" evidence="2">
    <location>
        <begin position="12"/>
        <end position="32"/>
    </location>
</feature>
<keyword evidence="2" id="KW-0812">Transmembrane</keyword>
<keyword evidence="1" id="KW-0378">Hydrolase</keyword>
<evidence type="ECO:0000256" key="2">
    <source>
        <dbReference type="SAM" id="Phobius"/>
    </source>
</evidence>
<dbReference type="InterPro" id="IPR023365">
    <property type="entry name" value="Sortase_dom-sf"/>
</dbReference>
<dbReference type="CDD" id="cd05830">
    <property type="entry name" value="Sortase_E"/>
    <property type="match status" value="1"/>
</dbReference>
<dbReference type="InterPro" id="IPR005754">
    <property type="entry name" value="Sortase"/>
</dbReference>
<keyword evidence="2" id="KW-0472">Membrane</keyword>
<gene>
    <name evidence="3" type="ORF">ACFOLH_12825</name>
</gene>
<dbReference type="Pfam" id="PF04203">
    <property type="entry name" value="Sortase"/>
    <property type="match status" value="1"/>
</dbReference>
<dbReference type="SUPFAM" id="SSF63817">
    <property type="entry name" value="Sortase"/>
    <property type="match status" value="1"/>
</dbReference>
<protein>
    <submittedName>
        <fullName evidence="3">Class E sortase</fullName>
    </submittedName>
</protein>
<accession>A0ABV7WH76</accession>
<evidence type="ECO:0000256" key="1">
    <source>
        <dbReference type="ARBA" id="ARBA00022801"/>
    </source>
</evidence>
<keyword evidence="2" id="KW-1133">Transmembrane helix</keyword>
<proteinExistence type="predicted"/>
<dbReference type="Proteomes" id="UP001595685">
    <property type="component" value="Unassembled WGS sequence"/>
</dbReference>
<dbReference type="EMBL" id="JBHRWW010000008">
    <property type="protein sequence ID" value="MFC3689225.1"/>
    <property type="molecule type" value="Genomic_DNA"/>
</dbReference>
<comment type="caution">
    <text evidence="3">The sequence shown here is derived from an EMBL/GenBank/DDBJ whole genome shotgun (WGS) entry which is preliminary data.</text>
</comment>
<sequence length="243" mass="25578">MRAAQLVVRTVGELMITSGGLVLLFLVWQLVWTDVVADRSQARTTDALVEQWDADAQAAPLEPLGDDPTLVAPGDEASTPLAEPVLAALPSAALAVLHVPEFGNDYAVPVLEGTTAEVLKEGIGRYTGSADAGEVGNFALAGHRTTYGAPFNPIAELDLGDPVVVETADAYYVYTVVDTLIVDPNEVSVIAPVPGRPGETPTEAYLTMTSCHPMYSARQRYIVHAVLESTSARAEGPPAALTP</sequence>
<dbReference type="NCBIfam" id="TIGR01076">
    <property type="entry name" value="sortase_fam"/>
    <property type="match status" value="1"/>
</dbReference>
<dbReference type="NCBIfam" id="NF033747">
    <property type="entry name" value="class_E_sortase"/>
    <property type="match status" value="1"/>
</dbReference>
<dbReference type="RefSeq" id="WP_340288458.1">
    <property type="nucleotide sequence ID" value="NZ_JBBEOI010000002.1"/>
</dbReference>